<evidence type="ECO:0000313" key="2">
    <source>
        <dbReference type="EMBL" id="KAK8109824.1"/>
    </source>
</evidence>
<reference evidence="2 3" key="1">
    <citation type="submission" date="2023-01" db="EMBL/GenBank/DDBJ databases">
        <title>Analysis of 21 Apiospora genomes using comparative genomics revels a genus with tremendous synthesis potential of carbohydrate active enzymes and secondary metabolites.</title>
        <authorList>
            <person name="Sorensen T."/>
        </authorList>
    </citation>
    <scope>NUCLEOTIDE SEQUENCE [LARGE SCALE GENOMIC DNA]</scope>
    <source>
        <strain evidence="2 3">CBS 117206</strain>
    </source>
</reference>
<evidence type="ECO:0000313" key="3">
    <source>
        <dbReference type="Proteomes" id="UP001392437"/>
    </source>
</evidence>
<evidence type="ECO:0000256" key="1">
    <source>
        <dbReference type="SAM" id="MobiDB-lite"/>
    </source>
</evidence>
<keyword evidence="3" id="KW-1185">Reference proteome</keyword>
<feature type="region of interest" description="Disordered" evidence="1">
    <location>
        <begin position="1"/>
        <end position="92"/>
    </location>
</feature>
<dbReference type="AlphaFoldDB" id="A0AAW0QT68"/>
<organism evidence="2 3">
    <name type="scientific">Apiospora kogelbergensis</name>
    <dbReference type="NCBI Taxonomy" id="1337665"/>
    <lineage>
        <taxon>Eukaryota</taxon>
        <taxon>Fungi</taxon>
        <taxon>Dikarya</taxon>
        <taxon>Ascomycota</taxon>
        <taxon>Pezizomycotina</taxon>
        <taxon>Sordariomycetes</taxon>
        <taxon>Xylariomycetidae</taxon>
        <taxon>Amphisphaeriales</taxon>
        <taxon>Apiosporaceae</taxon>
        <taxon>Apiospora</taxon>
    </lineage>
</organism>
<accession>A0AAW0QT68</accession>
<feature type="compositionally biased region" description="Polar residues" evidence="1">
    <location>
        <begin position="21"/>
        <end position="32"/>
    </location>
</feature>
<feature type="compositionally biased region" description="Polar residues" evidence="1">
    <location>
        <begin position="1"/>
        <end position="10"/>
    </location>
</feature>
<comment type="caution">
    <text evidence="2">The sequence shown here is derived from an EMBL/GenBank/DDBJ whole genome shotgun (WGS) entry which is preliminary data.</text>
</comment>
<sequence length="230" mass="24815">MSSLAETSKTIRGRARDMSIKTGNPNSGSLHSSESDDTFPTGSFVYIPKPSSATAEPGSKKIEALLSTDWRNNRRPRADTSIDPPKTAIPAKIMSSPKPVLRVDTSRVTCDRIRDTPVAAEFIHSAPATKKEFADADDAENENHGTSGIELQANFGNSFTVHADLSDLISLDTITEGQSDHFDGSGSISSRFIKVTPADCTPSSSMSFEFPQVLAEMEKVDDGRTFLTQS</sequence>
<proteinExistence type="predicted"/>
<dbReference type="EMBL" id="JAQQWP010000007">
    <property type="protein sequence ID" value="KAK8109824.1"/>
    <property type="molecule type" value="Genomic_DNA"/>
</dbReference>
<dbReference type="Proteomes" id="UP001392437">
    <property type="component" value="Unassembled WGS sequence"/>
</dbReference>
<protein>
    <submittedName>
        <fullName evidence="2">Uncharacterized protein</fullName>
    </submittedName>
</protein>
<name>A0AAW0QT68_9PEZI</name>
<gene>
    <name evidence="2" type="ORF">PG999_007961</name>
</gene>